<dbReference type="AlphaFoldDB" id="A0A125BCY2"/>
<keyword evidence="4" id="KW-1185">Reference proteome</keyword>
<comment type="function">
    <text evidence="1">Required for efficient ubiquinone (coenzyme Q) biosynthesis. UbiK is probably an accessory factor of Ubi enzymes and facilitates ubiquinone biosynthesis by acting as an assembly factor, a targeting factor, or both.</text>
</comment>
<evidence type="ECO:0000313" key="4">
    <source>
        <dbReference type="Proteomes" id="UP000064243"/>
    </source>
</evidence>
<gene>
    <name evidence="1" type="primary">ubiK</name>
    <name evidence="3" type="ORF">ABW22_05770</name>
</gene>
<evidence type="ECO:0000256" key="2">
    <source>
        <dbReference type="SAM" id="MobiDB-lite"/>
    </source>
</evidence>
<dbReference type="Pfam" id="PF04380">
    <property type="entry name" value="BMFP"/>
    <property type="match status" value="1"/>
</dbReference>
<protein>
    <recommendedName>
        <fullName evidence="1">Ubiquinone biosynthesis accessory factor UbiK</fullName>
    </recommendedName>
</protein>
<comment type="caution">
    <text evidence="3">The sequence shown here is derived from an EMBL/GenBank/DDBJ whole genome shotgun (WGS) entry which is preliminary data.</text>
</comment>
<dbReference type="PANTHER" id="PTHR38040:SF1">
    <property type="entry name" value="UBIQUINONE BIOSYNTHESIS ACCESSORY FACTOR UBIK"/>
    <property type="match status" value="1"/>
</dbReference>
<proteinExistence type="inferred from homology"/>
<comment type="pathway">
    <text evidence="1">Cofactor biosynthesis; ubiquinone biosynthesis.</text>
</comment>
<dbReference type="EMBL" id="LDUG01000018">
    <property type="protein sequence ID" value="KVW96932.1"/>
    <property type="molecule type" value="Genomic_DNA"/>
</dbReference>
<keyword evidence="1" id="KW-0831">Ubiquinone biosynthesis</keyword>
<organism evidence="3 4">
    <name type="scientific">Thiobacillus denitrificans</name>
    <dbReference type="NCBI Taxonomy" id="36861"/>
    <lineage>
        <taxon>Bacteria</taxon>
        <taxon>Pseudomonadati</taxon>
        <taxon>Pseudomonadota</taxon>
        <taxon>Betaproteobacteria</taxon>
        <taxon>Nitrosomonadales</taxon>
        <taxon>Thiobacillaceae</taxon>
        <taxon>Thiobacillus</taxon>
    </lineage>
</organism>
<dbReference type="OrthoDB" id="5297354at2"/>
<feature type="region of interest" description="Disordered" evidence="2">
    <location>
        <begin position="80"/>
        <end position="99"/>
    </location>
</feature>
<comment type="subcellular location">
    <subcellularLocation>
        <location evidence="1">Cytoplasm</location>
    </subcellularLocation>
</comment>
<dbReference type="PATRIC" id="fig|36861.3.peg.614"/>
<dbReference type="InterPro" id="IPR007475">
    <property type="entry name" value="UbiK"/>
</dbReference>
<dbReference type="PANTHER" id="PTHR38040">
    <property type="entry name" value="UBIQUINONE BIOSYNTHESIS ACCESSORY FACTOR UBIK"/>
    <property type="match status" value="1"/>
</dbReference>
<dbReference type="UniPathway" id="UPA00232"/>
<dbReference type="RefSeq" id="WP_059753098.1">
    <property type="nucleotide sequence ID" value="NZ_LDUG01000018.1"/>
</dbReference>
<keyword evidence="1" id="KW-0963">Cytoplasm</keyword>
<dbReference type="GO" id="GO:0005829">
    <property type="term" value="C:cytosol"/>
    <property type="evidence" value="ECO:0007669"/>
    <property type="project" value="TreeGrafter"/>
</dbReference>
<comment type="similarity">
    <text evidence="1">Belongs to the UbiK family.</text>
</comment>
<evidence type="ECO:0000256" key="1">
    <source>
        <dbReference type="HAMAP-Rule" id="MF_02216"/>
    </source>
</evidence>
<sequence length="99" mass="10984">MNPNPKFPNPAFISDLVNKLGEALKQSPAKDIEQNLKAGVTSMLGKLDMVSREEFDVQTEVLARTREKLAQLEARLLQLEQSGAHETRQADPVKQQAEG</sequence>
<dbReference type="GO" id="GO:0016853">
    <property type="term" value="F:isomerase activity"/>
    <property type="evidence" value="ECO:0007669"/>
    <property type="project" value="UniProtKB-KW"/>
</dbReference>
<evidence type="ECO:0000313" key="3">
    <source>
        <dbReference type="EMBL" id="KVW96932.1"/>
    </source>
</evidence>
<accession>A0A125BCY2</accession>
<dbReference type="STRING" id="1123392.GCA_000376425_00774"/>
<name>A0A125BCY2_THIDE</name>
<dbReference type="GO" id="GO:0006744">
    <property type="term" value="P:ubiquinone biosynthetic process"/>
    <property type="evidence" value="ECO:0007669"/>
    <property type="project" value="UniProtKB-UniRule"/>
</dbReference>
<dbReference type="HAMAP" id="MF_02216">
    <property type="entry name" value="UbiK"/>
    <property type="match status" value="1"/>
</dbReference>
<keyword evidence="3" id="KW-0413">Isomerase</keyword>
<dbReference type="Proteomes" id="UP000064243">
    <property type="component" value="Unassembled WGS sequence"/>
</dbReference>
<reference evidence="3 4" key="1">
    <citation type="journal article" date="2015" name="Appl. Environ. Microbiol.">
        <title>Aerobic and Anaerobic Thiosulfate Oxidation by a Cold-Adapted, Subglacial Chemoautotroph.</title>
        <authorList>
            <person name="Harrold Z.R."/>
            <person name="Skidmore M.L."/>
            <person name="Hamilton T.L."/>
            <person name="Desch L."/>
            <person name="Amada K."/>
            <person name="van Gelder W."/>
            <person name="Glover K."/>
            <person name="Roden E.E."/>
            <person name="Boyd E.S."/>
        </authorList>
    </citation>
    <scope>NUCLEOTIDE SEQUENCE [LARGE SCALE GENOMIC DNA]</scope>
    <source>
        <strain evidence="3 4">RG</strain>
    </source>
</reference>